<feature type="chain" id="PRO_5046069114" description="Lipoprotein" evidence="1">
    <location>
        <begin position="19"/>
        <end position="230"/>
    </location>
</feature>
<name>A0ABR8LVB3_9FLAO</name>
<reference evidence="2 3" key="1">
    <citation type="submission" date="2020-09" db="EMBL/GenBank/DDBJ databases">
        <title>Bacillus nautilus sp. nov., Chryseoglobus crepusculi sp. nov, and Psychrobacter noctis sp. nov., isolated from deep-sea sponges from the equatorial Atlantic.</title>
        <authorList>
            <person name="Stennett H.L."/>
            <person name="Williams S.E."/>
        </authorList>
    </citation>
    <scope>NUCLEOTIDE SEQUENCE [LARGE SCALE GENOMIC DNA]</scope>
    <source>
        <strain evidence="2 3">28M-24</strain>
    </source>
</reference>
<dbReference type="EMBL" id="JACXXH010000006">
    <property type="protein sequence ID" value="MBD3864124.1"/>
    <property type="molecule type" value="Genomic_DNA"/>
</dbReference>
<proteinExistence type="predicted"/>
<feature type="signal peptide" evidence="1">
    <location>
        <begin position="1"/>
        <end position="18"/>
    </location>
</feature>
<accession>A0ABR8LVB3</accession>
<gene>
    <name evidence="2" type="ORF">IEG06_11740</name>
</gene>
<evidence type="ECO:0000313" key="2">
    <source>
        <dbReference type="EMBL" id="MBD3864124.1"/>
    </source>
</evidence>
<dbReference type="InterPro" id="IPR046219">
    <property type="entry name" value="DUF6252"/>
</dbReference>
<dbReference type="Pfam" id="PF19765">
    <property type="entry name" value="DUF6252"/>
    <property type="match status" value="1"/>
</dbReference>
<evidence type="ECO:0000256" key="1">
    <source>
        <dbReference type="SAM" id="SignalP"/>
    </source>
</evidence>
<keyword evidence="1" id="KW-0732">Signal</keyword>
<comment type="caution">
    <text evidence="2">The sequence shown here is derived from an EMBL/GenBank/DDBJ whole genome shotgun (WGS) entry which is preliminary data.</text>
</comment>
<keyword evidence="3" id="KW-1185">Reference proteome</keyword>
<dbReference type="Proteomes" id="UP000627521">
    <property type="component" value="Unassembled WGS sequence"/>
</dbReference>
<dbReference type="RefSeq" id="WP_191101528.1">
    <property type="nucleotide sequence ID" value="NZ_JACXXH010000006.1"/>
</dbReference>
<evidence type="ECO:0000313" key="3">
    <source>
        <dbReference type="Proteomes" id="UP000627521"/>
    </source>
</evidence>
<dbReference type="PROSITE" id="PS51257">
    <property type="entry name" value="PROKAR_LIPOPROTEIN"/>
    <property type="match status" value="1"/>
</dbReference>
<protein>
    <recommendedName>
        <fullName evidence="4">Lipoprotein</fullName>
    </recommendedName>
</protein>
<organism evidence="2 3">
    <name type="scientific">Olleya marilimosa</name>
    <dbReference type="NCBI Taxonomy" id="272164"/>
    <lineage>
        <taxon>Bacteria</taxon>
        <taxon>Pseudomonadati</taxon>
        <taxon>Bacteroidota</taxon>
        <taxon>Flavobacteriia</taxon>
        <taxon>Flavobacteriales</taxon>
        <taxon>Flavobacteriaceae</taxon>
    </lineage>
</organism>
<sequence>MKKITILLVLLLSLTSCSEDLVFNNPAFIGHNDGELWEATTYRANVDGSGNLTITGIRGLETVILKTNDTAETLYQLGNTTSSATYENEFGDFYSTNNEPDPELQIYPADGKINISEFNSIERTVSGTFAFNAFDSSGTMPENFNKGYFYNVPILSIGNVVSTDPLVACQNATAVVVTTKTNYDSVDITSSDYPVYCGLYKTALEVKLQQCGDPDGSMQDLIDDLGDCTN</sequence>
<evidence type="ECO:0008006" key="4">
    <source>
        <dbReference type="Google" id="ProtNLM"/>
    </source>
</evidence>